<accession>A0A949JEX4</accession>
<organism evidence="1 2">
    <name type="scientific">Streptomyces tardus</name>
    <dbReference type="NCBI Taxonomy" id="2780544"/>
    <lineage>
        <taxon>Bacteria</taxon>
        <taxon>Bacillati</taxon>
        <taxon>Actinomycetota</taxon>
        <taxon>Actinomycetes</taxon>
        <taxon>Kitasatosporales</taxon>
        <taxon>Streptomycetaceae</taxon>
        <taxon>Streptomyces</taxon>
    </lineage>
</organism>
<reference evidence="1" key="1">
    <citation type="submission" date="2021-06" db="EMBL/GenBank/DDBJ databases">
        <title>Sequencing of actinobacteria type strains.</title>
        <authorList>
            <person name="Nguyen G.-S."/>
            <person name="Wentzel A."/>
        </authorList>
    </citation>
    <scope>NUCLEOTIDE SEQUENCE</scope>
    <source>
        <strain evidence="1">P38-E01</strain>
    </source>
</reference>
<dbReference type="Proteomes" id="UP000694501">
    <property type="component" value="Unassembled WGS sequence"/>
</dbReference>
<keyword evidence="2" id="KW-1185">Reference proteome</keyword>
<comment type="caution">
    <text evidence="1">The sequence shown here is derived from an EMBL/GenBank/DDBJ whole genome shotgun (WGS) entry which is preliminary data.</text>
</comment>
<sequence>MPVPVDVALDSPGDVVGPAAVAVLSSVGPVVGSSVLSAAAPGAGPSSAACSGTA</sequence>
<name>A0A949JEX4_9ACTN</name>
<proteinExistence type="predicted"/>
<evidence type="ECO:0000313" key="1">
    <source>
        <dbReference type="EMBL" id="MBU7597703.1"/>
    </source>
</evidence>
<dbReference type="EMBL" id="JAELVF020000001">
    <property type="protein sequence ID" value="MBU7597703.1"/>
    <property type="molecule type" value="Genomic_DNA"/>
</dbReference>
<dbReference type="AlphaFoldDB" id="A0A949JEX4"/>
<gene>
    <name evidence="1" type="ORF">JGS22_008745</name>
</gene>
<protein>
    <submittedName>
        <fullName evidence="1">Uncharacterized protein</fullName>
    </submittedName>
</protein>
<evidence type="ECO:0000313" key="2">
    <source>
        <dbReference type="Proteomes" id="UP000694501"/>
    </source>
</evidence>